<dbReference type="RefSeq" id="WP_229676230.1">
    <property type="nucleotide sequence ID" value="NZ_BMIG01000004.1"/>
</dbReference>
<dbReference type="InterPro" id="IPR038989">
    <property type="entry name" value="UbiJ"/>
</dbReference>
<dbReference type="EMBL" id="BMIG01000004">
    <property type="protein sequence ID" value="GGA93979.1"/>
    <property type="molecule type" value="Genomic_DNA"/>
</dbReference>
<dbReference type="GO" id="GO:0006744">
    <property type="term" value="P:ubiquinone biosynthetic process"/>
    <property type="evidence" value="ECO:0007669"/>
    <property type="project" value="InterPro"/>
</dbReference>
<evidence type="ECO:0008006" key="3">
    <source>
        <dbReference type="Google" id="ProtNLM"/>
    </source>
</evidence>
<reference evidence="1" key="2">
    <citation type="submission" date="2020-09" db="EMBL/GenBank/DDBJ databases">
        <authorList>
            <person name="Sun Q."/>
            <person name="Zhou Y."/>
        </authorList>
    </citation>
    <scope>NUCLEOTIDE SEQUENCE</scope>
    <source>
        <strain evidence="1">CGMCC 1.15322</strain>
    </source>
</reference>
<protein>
    <recommendedName>
        <fullName evidence="3">Ubiquinone biosynthesis protein UbiJ</fullName>
    </recommendedName>
</protein>
<dbReference type="AlphaFoldDB" id="A0A916SDJ2"/>
<keyword evidence="2" id="KW-1185">Reference proteome</keyword>
<evidence type="ECO:0000313" key="2">
    <source>
        <dbReference type="Proteomes" id="UP000620596"/>
    </source>
</evidence>
<gene>
    <name evidence="1" type="ORF">GCM10011496_13800</name>
</gene>
<comment type="caution">
    <text evidence="1">The sequence shown here is derived from an EMBL/GenBank/DDBJ whole genome shotgun (WGS) entry which is preliminary data.</text>
</comment>
<dbReference type="Proteomes" id="UP000620596">
    <property type="component" value="Unassembled WGS sequence"/>
</dbReference>
<dbReference type="PANTHER" id="PTHR38693:SF1">
    <property type="entry name" value="UBIQUINONE BIOSYNTHESIS ACCESSORY FACTOR UBIJ"/>
    <property type="match status" value="1"/>
</dbReference>
<name>A0A916SDJ2_9BURK</name>
<organism evidence="1 2">
    <name type="scientific">Polaromonas eurypsychrophila</name>
    <dbReference type="NCBI Taxonomy" id="1614635"/>
    <lineage>
        <taxon>Bacteria</taxon>
        <taxon>Pseudomonadati</taxon>
        <taxon>Pseudomonadota</taxon>
        <taxon>Betaproteobacteria</taxon>
        <taxon>Burkholderiales</taxon>
        <taxon>Comamonadaceae</taxon>
        <taxon>Polaromonas</taxon>
    </lineage>
</organism>
<sequence length="194" mass="20775">MRTNTTSPFSFLQSLATRFQPPAWVVDEGQQKIVLFLNHVLMQEKEAQNRLLRKKGSVVHVRWGVFALDLVITPAGLLDRAAPGVKPDLLLAVTAESPAVVMQSVMAGKAPPVKIEGDVQLAAELGWLADNLRWDLEEDLSRIIGDVPAHTLAGFARQALAGLRQFLAQALVPAASPAGAVAVPPVPEPPKATS</sequence>
<evidence type="ECO:0000313" key="1">
    <source>
        <dbReference type="EMBL" id="GGA93979.1"/>
    </source>
</evidence>
<proteinExistence type="predicted"/>
<dbReference type="PANTHER" id="PTHR38693">
    <property type="entry name" value="UBIQUINONE BIOSYNTHESIS PROTEIN UBIJ"/>
    <property type="match status" value="1"/>
</dbReference>
<accession>A0A916SDJ2</accession>
<reference evidence="1" key="1">
    <citation type="journal article" date="2014" name="Int. J. Syst. Evol. Microbiol.">
        <title>Complete genome sequence of Corynebacterium casei LMG S-19264T (=DSM 44701T), isolated from a smear-ripened cheese.</title>
        <authorList>
            <consortium name="US DOE Joint Genome Institute (JGI-PGF)"/>
            <person name="Walter F."/>
            <person name="Albersmeier A."/>
            <person name="Kalinowski J."/>
            <person name="Ruckert C."/>
        </authorList>
    </citation>
    <scope>NUCLEOTIDE SEQUENCE</scope>
    <source>
        <strain evidence="1">CGMCC 1.15322</strain>
    </source>
</reference>